<dbReference type="EMBL" id="NUAN01000206">
    <property type="protein sequence ID" value="PEN85547.1"/>
    <property type="molecule type" value="Genomic_DNA"/>
</dbReference>
<gene>
    <name evidence="1" type="ORF">CN553_26655</name>
</gene>
<reference evidence="1 2" key="1">
    <citation type="submission" date="2017-09" db="EMBL/GenBank/DDBJ databases">
        <title>Large-scale bioinformatics analysis of Bacillus genomes uncovers conserved roles of natural products in bacterial physiology.</title>
        <authorList>
            <consortium name="Agbiome Team Llc"/>
            <person name="Bleich R.M."/>
            <person name="Kirk G.J."/>
            <person name="Santa Maria K.C."/>
            <person name="Allen S.E."/>
            <person name="Farag S."/>
            <person name="Shank E.A."/>
            <person name="Bowers A."/>
        </authorList>
    </citation>
    <scope>NUCLEOTIDE SEQUENCE [LARGE SCALE GENOMIC DNA]</scope>
    <source>
        <strain evidence="1 2">AFS027647</strain>
    </source>
</reference>
<evidence type="ECO:0000313" key="1">
    <source>
        <dbReference type="EMBL" id="PEN85547.1"/>
    </source>
</evidence>
<name>A0A9X6U709_BACCE</name>
<organism evidence="1 2">
    <name type="scientific">Bacillus cereus</name>
    <dbReference type="NCBI Taxonomy" id="1396"/>
    <lineage>
        <taxon>Bacteria</taxon>
        <taxon>Bacillati</taxon>
        <taxon>Bacillota</taxon>
        <taxon>Bacilli</taxon>
        <taxon>Bacillales</taxon>
        <taxon>Bacillaceae</taxon>
        <taxon>Bacillus</taxon>
        <taxon>Bacillus cereus group</taxon>
    </lineage>
</organism>
<sequence>MGIGSPNQNRCSRRSGWNRAKAPLGITLKAVLQVRTWKLTKVEHIQLTYQISDIIEQKCRRCHYNRTDDTNFRVTVCTNCPTGQELR</sequence>
<dbReference type="AlphaFoldDB" id="A0A9X6U709"/>
<comment type="caution">
    <text evidence="1">The sequence shown here is derived from an EMBL/GenBank/DDBJ whole genome shotgun (WGS) entry which is preliminary data.</text>
</comment>
<accession>A0A9X6U709</accession>
<proteinExistence type="predicted"/>
<dbReference type="Proteomes" id="UP000220691">
    <property type="component" value="Unassembled WGS sequence"/>
</dbReference>
<dbReference type="RefSeq" id="WP_098127577.1">
    <property type="nucleotide sequence ID" value="NZ_NUAN01000206.1"/>
</dbReference>
<evidence type="ECO:0000313" key="2">
    <source>
        <dbReference type="Proteomes" id="UP000220691"/>
    </source>
</evidence>
<protein>
    <submittedName>
        <fullName evidence="1">Uncharacterized protein</fullName>
    </submittedName>
</protein>